<dbReference type="EMBL" id="MN740336">
    <property type="protein sequence ID" value="QHU01236.1"/>
    <property type="molecule type" value="Genomic_DNA"/>
</dbReference>
<evidence type="ECO:0000313" key="2">
    <source>
        <dbReference type="EMBL" id="QHU01236.1"/>
    </source>
</evidence>
<name>A0A6C0J915_9ZZZZ</name>
<accession>A0A6C0J915</accession>
<evidence type="ECO:0000256" key="1">
    <source>
        <dbReference type="SAM" id="Phobius"/>
    </source>
</evidence>
<keyword evidence="1" id="KW-0472">Membrane</keyword>
<keyword evidence="1" id="KW-1133">Transmembrane helix</keyword>
<protein>
    <submittedName>
        <fullName evidence="2">Uncharacterized protein</fullName>
    </submittedName>
</protein>
<dbReference type="AlphaFoldDB" id="A0A6C0J915"/>
<sequence length="464" mass="53601">MSLFQRIKEFFLPYTYFTTSKLLTIKDPKIGLINKVIQFIIFGWIVFDLTFNELYLKTEIPSGYTTFWAENGDLTNIQQQNQFQDFSFCDNSSYNYAYDTDYWLYSNISCINLPYSEMYQKGENEFFFISHFTENVINCSKTINTNECKRINNEDYFTIGTEGMLLGFDHFYTTSFEDGGNLPTIVKSGIDTYIKDEKGNVLEFFPAGKTIMMNVSKWLELTNISLDEYNDGTKPSLEHPYVPHNNPALFRLSGLEVIIKVNFHNMKSIGGYTTTTSEINLQANSGWSSKGSLVTYLNYPNISQVNNTYSYIDRYRYGIKFKFVISGIMGNFNINNLITHLTSGIVLIGLSSSILATIIVFSQSRYGKYFKKLKYTQKSISNPSQSTLETFNLRNRKNIKNMKNMKNRKKSISKWQNNVYLDSESSFDYSDVSDINDNNINYSRNDNNINDVNINDVNINVINV</sequence>
<reference evidence="2" key="1">
    <citation type="journal article" date="2020" name="Nature">
        <title>Giant virus diversity and host interactions through global metagenomics.</title>
        <authorList>
            <person name="Schulz F."/>
            <person name="Roux S."/>
            <person name="Paez-Espino D."/>
            <person name="Jungbluth S."/>
            <person name="Walsh D.A."/>
            <person name="Denef V.J."/>
            <person name="McMahon K.D."/>
            <person name="Konstantinidis K.T."/>
            <person name="Eloe-Fadrosh E.A."/>
            <person name="Kyrpides N.C."/>
            <person name="Woyke T."/>
        </authorList>
    </citation>
    <scope>NUCLEOTIDE SEQUENCE</scope>
    <source>
        <strain evidence="2">GVMAG-M-3300025860-25</strain>
    </source>
</reference>
<feature type="transmembrane region" description="Helical" evidence="1">
    <location>
        <begin position="341"/>
        <end position="362"/>
    </location>
</feature>
<keyword evidence="1" id="KW-0812">Transmembrane</keyword>
<proteinExistence type="predicted"/>
<organism evidence="2">
    <name type="scientific">viral metagenome</name>
    <dbReference type="NCBI Taxonomy" id="1070528"/>
    <lineage>
        <taxon>unclassified sequences</taxon>
        <taxon>metagenomes</taxon>
        <taxon>organismal metagenomes</taxon>
    </lineage>
</organism>